<sequence length="238" mass="25576">MMLPAALRPDGALRLVIFDCDGVLIDSEGPSCRMIARTLREYGLAISDEDAVRRFAGHALTALKHEIEQAEGIILPDDWPAQMQHNLVTLMRSEAETIDGAPAMLRGVAALGLPYRIGSNSSVMEMEAKFGRTGLDELIAPAHIHSARDMGQPKPDPAVYLAAAKAQGVPPENCIVLEDTDTGARAAQAAGMACVLLRSADLPAPSWPGLLRITHLDQFVPLLRRILDSQKPHGAAHD</sequence>
<dbReference type="InterPro" id="IPR051600">
    <property type="entry name" value="Beta-PGM-like"/>
</dbReference>
<dbReference type="InterPro" id="IPR041492">
    <property type="entry name" value="HAD_2"/>
</dbReference>
<evidence type="ECO:0000256" key="3">
    <source>
        <dbReference type="ARBA" id="ARBA00022723"/>
    </source>
</evidence>
<dbReference type="SFLD" id="SFLDG01129">
    <property type="entry name" value="C1.5:_HAD__Beta-PGM__Phosphata"/>
    <property type="match status" value="1"/>
</dbReference>
<dbReference type="Proteomes" id="UP000032683">
    <property type="component" value="Unassembled WGS sequence"/>
</dbReference>
<dbReference type="InterPro" id="IPR023198">
    <property type="entry name" value="PGP-like_dom2"/>
</dbReference>
<comment type="cofactor">
    <cofactor evidence="1">
        <name>Mg(2+)</name>
        <dbReference type="ChEBI" id="CHEBI:18420"/>
    </cofactor>
</comment>
<dbReference type="InterPro" id="IPR006439">
    <property type="entry name" value="HAD-SF_hydro_IA"/>
</dbReference>
<evidence type="ECO:0000313" key="6">
    <source>
        <dbReference type="Proteomes" id="UP000032683"/>
    </source>
</evidence>
<dbReference type="PANTHER" id="PTHR46193:SF10">
    <property type="entry name" value="6-PHOSPHOGLUCONATE PHOSPHATASE"/>
    <property type="match status" value="1"/>
</dbReference>
<dbReference type="Gene3D" id="1.10.150.240">
    <property type="entry name" value="Putative phosphatase, domain 2"/>
    <property type="match status" value="1"/>
</dbReference>
<dbReference type="SFLD" id="SFLDS00003">
    <property type="entry name" value="Haloacid_Dehalogenase"/>
    <property type="match status" value="1"/>
</dbReference>
<name>A0A0D6Q814_KOMXY</name>
<reference evidence="5 6" key="1">
    <citation type="submission" date="2012-11" db="EMBL/GenBank/DDBJ databases">
        <title>Whole genome sequence of Gluconacetobacter xylinus NBRC 13693.</title>
        <authorList>
            <person name="Azuma Y."/>
            <person name="Higashiura N."/>
            <person name="Hirakawa H."/>
            <person name="Matsushita K."/>
        </authorList>
    </citation>
    <scope>NUCLEOTIDE SEQUENCE [LARGE SCALE GENOMIC DNA]</scope>
    <source>
        <strain evidence="5 6">NBRC 13693</strain>
    </source>
</reference>
<keyword evidence="5" id="KW-0378">Hydrolase</keyword>
<dbReference type="Gene3D" id="3.40.50.1000">
    <property type="entry name" value="HAD superfamily/HAD-like"/>
    <property type="match status" value="1"/>
</dbReference>
<comment type="similarity">
    <text evidence="2">Belongs to the HAD-like hydrolase superfamily. CbbY/CbbZ/Gph/YieH family.</text>
</comment>
<keyword evidence="4" id="KW-0460">Magnesium</keyword>
<evidence type="ECO:0000256" key="2">
    <source>
        <dbReference type="ARBA" id="ARBA00006171"/>
    </source>
</evidence>
<dbReference type="PRINTS" id="PR00413">
    <property type="entry name" value="HADHALOGNASE"/>
</dbReference>
<gene>
    <name evidence="5" type="ORF">Gxy13693_022_061</name>
</gene>
<dbReference type="PANTHER" id="PTHR46193">
    <property type="entry name" value="6-PHOSPHOGLUCONATE PHOSPHATASE"/>
    <property type="match status" value="1"/>
</dbReference>
<protein>
    <submittedName>
        <fullName evidence="5">Hydrolase/phosphatase/phosphohexomutase</fullName>
    </submittedName>
</protein>
<evidence type="ECO:0000256" key="4">
    <source>
        <dbReference type="ARBA" id="ARBA00022842"/>
    </source>
</evidence>
<comment type="caution">
    <text evidence="5">The sequence shown here is derived from an EMBL/GenBank/DDBJ whole genome shotgun (WGS) entry which is preliminary data.</text>
</comment>
<dbReference type="GO" id="GO:0016787">
    <property type="term" value="F:hydrolase activity"/>
    <property type="evidence" value="ECO:0007669"/>
    <property type="project" value="UniProtKB-KW"/>
</dbReference>
<dbReference type="GO" id="GO:0046872">
    <property type="term" value="F:metal ion binding"/>
    <property type="evidence" value="ECO:0007669"/>
    <property type="project" value="UniProtKB-KW"/>
</dbReference>
<keyword evidence="3" id="KW-0479">Metal-binding</keyword>
<organism evidence="5 6">
    <name type="scientific">Komagataeibacter xylinus NBRC 13693</name>
    <dbReference type="NCBI Taxonomy" id="1234668"/>
    <lineage>
        <taxon>Bacteria</taxon>
        <taxon>Pseudomonadati</taxon>
        <taxon>Pseudomonadota</taxon>
        <taxon>Alphaproteobacteria</taxon>
        <taxon>Acetobacterales</taxon>
        <taxon>Acetobacteraceae</taxon>
        <taxon>Komagataeibacter</taxon>
    </lineage>
</organism>
<dbReference type="SUPFAM" id="SSF56784">
    <property type="entry name" value="HAD-like"/>
    <property type="match status" value="1"/>
</dbReference>
<evidence type="ECO:0000256" key="1">
    <source>
        <dbReference type="ARBA" id="ARBA00001946"/>
    </source>
</evidence>
<dbReference type="Pfam" id="PF13419">
    <property type="entry name" value="HAD_2"/>
    <property type="match status" value="1"/>
</dbReference>
<dbReference type="NCBIfam" id="TIGR01509">
    <property type="entry name" value="HAD-SF-IA-v3"/>
    <property type="match status" value="1"/>
</dbReference>
<dbReference type="InterPro" id="IPR023214">
    <property type="entry name" value="HAD_sf"/>
</dbReference>
<proteinExistence type="inferred from homology"/>
<evidence type="ECO:0000313" key="5">
    <source>
        <dbReference type="EMBL" id="GAN99458.1"/>
    </source>
</evidence>
<dbReference type="EMBL" id="BANJ01000022">
    <property type="protein sequence ID" value="GAN99458.1"/>
    <property type="molecule type" value="Genomic_DNA"/>
</dbReference>
<accession>A0A0D6Q814</accession>
<dbReference type="InterPro" id="IPR036412">
    <property type="entry name" value="HAD-like_sf"/>
</dbReference>
<dbReference type="AlphaFoldDB" id="A0A0D6Q814"/>